<dbReference type="PANTHER" id="PTHR33706">
    <property type="entry name" value="MORN VARIANT REPEAT PROTEIN"/>
    <property type="match status" value="1"/>
</dbReference>
<comment type="caution">
    <text evidence="1">The sequence shown here is derived from an EMBL/GenBank/DDBJ whole genome shotgun (WGS) entry which is preliminary data.</text>
</comment>
<gene>
    <name evidence="1" type="ORF">PPRIM_AZ9-3.1.T1290003</name>
</gene>
<dbReference type="EMBL" id="CAJJDM010000132">
    <property type="protein sequence ID" value="CAD8105940.1"/>
    <property type="molecule type" value="Genomic_DNA"/>
</dbReference>
<reference evidence="1" key="1">
    <citation type="submission" date="2021-01" db="EMBL/GenBank/DDBJ databases">
        <authorList>
            <consortium name="Genoscope - CEA"/>
            <person name="William W."/>
        </authorList>
    </citation>
    <scope>NUCLEOTIDE SEQUENCE</scope>
</reference>
<proteinExistence type="predicted"/>
<dbReference type="PANTHER" id="PTHR33706:SF1">
    <property type="entry name" value="TPR REPEAT PROTEIN"/>
    <property type="match status" value="1"/>
</dbReference>
<evidence type="ECO:0000313" key="2">
    <source>
        <dbReference type="Proteomes" id="UP000688137"/>
    </source>
</evidence>
<sequence length="619" mass="73204">MISNQEYCQEHPNFQIGGIYIGNKNQNFPRKVCVECILTQKIPHDKLLSKKEIHQQLLLKANQVNMKYVLDQNQCTSLFKPFLNQFDLIEQEIDLIFMNIRDSIKRIQDDLISEDNKFLNLLKNDLNPFECSQQELDFLVDFLVGNNFEEQINKKKMVTSVMQKVGQFLDGLIQYLFKSSHLIGEIHNILTIKKKEELIIDLEGLQQFNNQLVKTPFILIKQINRNKIYKKDGQILRMYINFLVFLSEKYILGQKDEKILINLEQIKYLEFKGQYGINGNKLKQWNYYWRGEKIGGGNFNIKGQKEGKWLDLCDNYWDQKNIIEEGYYQEDKRIGDWKIQWNNQTIGGGSYDNQRKDQKIGRWIELSEHFCVNAQVTYQGEYKNGKKFGSWDIWYNNGKNNQKIGGGSYDNEVDGMKIGKWIDISEGFYRDGQITYNGEYKNGKRIGKWDIWYQQHEHCTQNTKMQILFYQVCYFTFFSGGGQYDEGGLGIKTGKWIDIVDGFYDDKQVTYSGGYKNGEKVGRWDIWFKEHGYNKQNNKMQIFFYQVWNFKFLVVVDHMMKEVQALKLESGLIQLMDLNMILKQLIKVNRKMAKNLVVGIYGIIMEKMIKKCKKIQYKT</sequence>
<dbReference type="AlphaFoldDB" id="A0A8S1PR66"/>
<protein>
    <submittedName>
        <fullName evidence="1">Uncharacterized protein</fullName>
    </submittedName>
</protein>
<dbReference type="Proteomes" id="UP000688137">
    <property type="component" value="Unassembled WGS sequence"/>
</dbReference>
<name>A0A8S1PR66_PARPR</name>
<organism evidence="1 2">
    <name type="scientific">Paramecium primaurelia</name>
    <dbReference type="NCBI Taxonomy" id="5886"/>
    <lineage>
        <taxon>Eukaryota</taxon>
        <taxon>Sar</taxon>
        <taxon>Alveolata</taxon>
        <taxon>Ciliophora</taxon>
        <taxon>Intramacronucleata</taxon>
        <taxon>Oligohymenophorea</taxon>
        <taxon>Peniculida</taxon>
        <taxon>Parameciidae</taxon>
        <taxon>Paramecium</taxon>
    </lineage>
</organism>
<accession>A0A8S1PR66</accession>
<keyword evidence="2" id="KW-1185">Reference proteome</keyword>
<evidence type="ECO:0000313" key="1">
    <source>
        <dbReference type="EMBL" id="CAD8105940.1"/>
    </source>
</evidence>
<dbReference type="OMA" id="CVECILT"/>